<accession>A0A150J2Y2</accession>
<comment type="caution">
    <text evidence="1">The sequence shown here is derived from an EMBL/GenBank/DDBJ whole genome shotgun (WGS) entry which is preliminary data.</text>
</comment>
<organism evidence="1 2">
    <name type="scientific">Candidatus Methanofastidiosum methylothiophilum</name>
    <dbReference type="NCBI Taxonomy" id="1705564"/>
    <lineage>
        <taxon>Archaea</taxon>
        <taxon>Methanobacteriati</taxon>
        <taxon>Methanobacteriota</taxon>
        <taxon>Stenosarchaea group</taxon>
        <taxon>Candidatus Methanofastidiosia</taxon>
        <taxon>Candidatus Methanofastidiosales</taxon>
        <taxon>Candidatus Methanofastidiosaceae</taxon>
        <taxon>Candidatus Methanofastidiosum</taxon>
    </lineage>
</organism>
<dbReference type="AlphaFoldDB" id="A0A150J2Y2"/>
<protein>
    <submittedName>
        <fullName evidence="1">Uncharacterized protein</fullName>
    </submittedName>
</protein>
<name>A0A150J2Y2_9EURY</name>
<reference evidence="1 2" key="1">
    <citation type="journal article" date="2016" name="ISME J.">
        <title>Chasing the elusive Euryarchaeota class WSA2: genomes reveal a uniquely fastidious methyl-reducing methanogen.</title>
        <authorList>
            <person name="Nobu M.K."/>
            <person name="Narihiro T."/>
            <person name="Kuroda K."/>
            <person name="Mei R."/>
            <person name="Liu W.T."/>
        </authorList>
    </citation>
    <scope>NUCLEOTIDE SEQUENCE [LARGE SCALE GENOMIC DNA]</scope>
    <source>
        <strain evidence="1">U1lsi0528_Bin055</strain>
    </source>
</reference>
<gene>
    <name evidence="1" type="ORF">AMQ22_01286</name>
</gene>
<evidence type="ECO:0000313" key="2">
    <source>
        <dbReference type="Proteomes" id="UP000075398"/>
    </source>
</evidence>
<dbReference type="Proteomes" id="UP000075398">
    <property type="component" value="Unassembled WGS sequence"/>
</dbReference>
<sequence>MENQYYFNKNDPKDMEEVVNTAIRLIKEGIEFQFLEFELIGKNKIITYCEITAIED</sequence>
<evidence type="ECO:0000313" key="1">
    <source>
        <dbReference type="EMBL" id="KYC51562.1"/>
    </source>
</evidence>
<proteinExistence type="predicted"/>
<dbReference type="EMBL" id="LNGC01000056">
    <property type="protein sequence ID" value="KYC51562.1"/>
    <property type="molecule type" value="Genomic_DNA"/>
</dbReference>